<reference evidence="1" key="1">
    <citation type="submission" date="2022-10" db="EMBL/GenBank/DDBJ databases">
        <title>Complete Genome of Trichothecium roseum strain YXFP-22015, a Plant Pathogen Isolated from Citrus.</title>
        <authorList>
            <person name="Wang Y."/>
            <person name="Zhu L."/>
        </authorList>
    </citation>
    <scope>NUCLEOTIDE SEQUENCE</scope>
    <source>
        <strain evidence="1">YXFP-22015</strain>
    </source>
</reference>
<dbReference type="Proteomes" id="UP001163324">
    <property type="component" value="Chromosome 6"/>
</dbReference>
<evidence type="ECO:0000313" key="1">
    <source>
        <dbReference type="EMBL" id="KAI9898275.1"/>
    </source>
</evidence>
<gene>
    <name evidence="1" type="ORF">N3K66_006635</name>
</gene>
<accession>A0ACC0UXP4</accession>
<protein>
    <submittedName>
        <fullName evidence="1">Uncharacterized protein</fullName>
    </submittedName>
</protein>
<evidence type="ECO:0000313" key="2">
    <source>
        <dbReference type="Proteomes" id="UP001163324"/>
    </source>
</evidence>
<organism evidence="1 2">
    <name type="scientific">Trichothecium roseum</name>
    <dbReference type="NCBI Taxonomy" id="47278"/>
    <lineage>
        <taxon>Eukaryota</taxon>
        <taxon>Fungi</taxon>
        <taxon>Dikarya</taxon>
        <taxon>Ascomycota</taxon>
        <taxon>Pezizomycotina</taxon>
        <taxon>Sordariomycetes</taxon>
        <taxon>Hypocreomycetidae</taxon>
        <taxon>Hypocreales</taxon>
        <taxon>Hypocreales incertae sedis</taxon>
        <taxon>Trichothecium</taxon>
    </lineage>
</organism>
<dbReference type="EMBL" id="CM047945">
    <property type="protein sequence ID" value="KAI9898275.1"/>
    <property type="molecule type" value="Genomic_DNA"/>
</dbReference>
<proteinExistence type="predicted"/>
<sequence length="277" mass="30999">MSTVTMTQSHPPKMLLKTSKPPANLEKSLQPLQPQPQLQLQLQPQSQSDASKASVFPFLHLPIELRLEIYAHLLILPSDDSDDSNNSNNSHSVQNYDYYHHHHTHQKDPSTAPLHPQILLTSRQVNNEATDLLYRKNTFLAHPILLTAFPRLPPLPDPLARPAAAARVRRVRLRLRLDEDLPFKPADAEAALSGLERVEVQLVQRTFLGVGCRNLGVLEGVRGVGRVSIWGSTTGFEKYVAWLAGTMMKPAGEAQGDTYGDRYEEGLVERMHLSAYL</sequence>
<name>A0ACC0UXP4_9HYPO</name>
<comment type="caution">
    <text evidence="1">The sequence shown here is derived from an EMBL/GenBank/DDBJ whole genome shotgun (WGS) entry which is preliminary data.</text>
</comment>
<keyword evidence="2" id="KW-1185">Reference proteome</keyword>